<evidence type="ECO:0000313" key="2">
    <source>
        <dbReference type="EMBL" id="MCP2309067.1"/>
    </source>
</evidence>
<keyword evidence="3" id="KW-1185">Reference proteome</keyword>
<dbReference type="EMBL" id="JAMZDX010000002">
    <property type="protein sequence ID" value="MCP2309067.1"/>
    <property type="molecule type" value="Genomic_DNA"/>
</dbReference>
<dbReference type="SMART" id="SM00320">
    <property type="entry name" value="WD40"/>
    <property type="match status" value="6"/>
</dbReference>
<accession>A0ABT1IVA9</accession>
<dbReference type="Pfam" id="PF00400">
    <property type="entry name" value="WD40"/>
    <property type="match status" value="2"/>
</dbReference>
<dbReference type="Gene3D" id="3.30.200.20">
    <property type="entry name" value="Phosphorylase Kinase, domain 1"/>
    <property type="match status" value="1"/>
</dbReference>
<dbReference type="InterPro" id="IPR000719">
    <property type="entry name" value="Prot_kinase_dom"/>
</dbReference>
<dbReference type="InterPro" id="IPR011009">
    <property type="entry name" value="Kinase-like_dom_sf"/>
</dbReference>
<dbReference type="PANTHER" id="PTHR19879">
    <property type="entry name" value="TRANSCRIPTION INITIATION FACTOR TFIID"/>
    <property type="match status" value="1"/>
</dbReference>
<name>A0ABT1IVA9_9ACTN</name>
<sequence length="683" mass="69953">MVQALKAADPREIAGYQLLGRLGQGRLGEVFLARSRGGRLVALRVVAPELGADQRFRDRFRETVTAVREVSGFYVAQVVDAATVGNPLWLAGAYIPGPSLAEAVATHGPLPYEAVGVLGVGLTEALEAIHAVGHLHRDLTPGNVILAGDGPRVTDFALAHAWDDAHPSRTVAAVPSSFLAPEQVRSGVTGPASDVFALGGLLVFAATGNPPFGRDGGSAALHRIVAEDPDLSGVPAPLRELAGACLAKDPAERPSLQEIRRRLTGTGLTGPWLPPSLAGMVVERQEDADARNRPRPSRRALLTLAGAGTAAAVAVPLGLWLRPGGDHASGRRDSGGAGGRTAEVKLTPVRTMGVGAQSDVFAVSFSPDNAFLASGTEQGQINVFRDPGGLGADAVRNVAPAKKSPIGSVAFGHGNLLAASYMLPLDVSAGDFTADRIGVSVWQVTPSTTIANFKDVVSVVSGDEGTTLSPGNAVALSPDGRLVALGRSGKDCIGKVQVWEVGSGKRVATLVVRAGTVRKASTSVMSLAFSPDGRVLAAGYGMDKAGVQLWDTASFTPTATLALDSTETYGVVCLAFSADGRTLVGTYGGIAVWDMGSHRLTATLGSTASGYQSVALGPDGTTLATAAGGGVELWDLSTRKQLASAVAGRSGAGEVAFSPDGKMLAATTKTTDLLGAVQVWKVG</sequence>
<dbReference type="Proteomes" id="UP001206483">
    <property type="component" value="Unassembled WGS sequence"/>
</dbReference>
<evidence type="ECO:0000259" key="1">
    <source>
        <dbReference type="PROSITE" id="PS50011"/>
    </source>
</evidence>
<reference evidence="2 3" key="1">
    <citation type="submission" date="2022-06" db="EMBL/GenBank/DDBJ databases">
        <title>Sequencing the genomes of 1000 actinobacteria strains.</title>
        <authorList>
            <person name="Klenk H.-P."/>
        </authorList>
    </citation>
    <scope>NUCLEOTIDE SEQUENCE [LARGE SCALE GENOMIC DNA]</scope>
    <source>
        <strain evidence="2 3">DSM 41656</strain>
    </source>
</reference>
<organism evidence="2 3">
    <name type="scientific">Kitasatospora paracochleata</name>
    <dbReference type="NCBI Taxonomy" id="58354"/>
    <lineage>
        <taxon>Bacteria</taxon>
        <taxon>Bacillati</taxon>
        <taxon>Actinomycetota</taxon>
        <taxon>Actinomycetes</taxon>
        <taxon>Kitasatosporales</taxon>
        <taxon>Streptomycetaceae</taxon>
        <taxon>Kitasatospora</taxon>
    </lineage>
</organism>
<dbReference type="PANTHER" id="PTHR19879:SF9">
    <property type="entry name" value="TRANSCRIPTION INITIATION FACTOR TFIID SUBUNIT 5"/>
    <property type="match status" value="1"/>
</dbReference>
<dbReference type="RefSeq" id="WP_253796026.1">
    <property type="nucleotide sequence ID" value="NZ_BAAAUB010000073.1"/>
</dbReference>
<dbReference type="CDD" id="cd14014">
    <property type="entry name" value="STKc_PknB_like"/>
    <property type="match status" value="1"/>
</dbReference>
<dbReference type="SUPFAM" id="SSF56112">
    <property type="entry name" value="Protein kinase-like (PK-like)"/>
    <property type="match status" value="1"/>
</dbReference>
<dbReference type="Gene3D" id="1.10.510.10">
    <property type="entry name" value="Transferase(Phosphotransferase) domain 1"/>
    <property type="match status" value="1"/>
</dbReference>
<gene>
    <name evidence="2" type="ORF">FHR36_002191</name>
</gene>
<comment type="caution">
    <text evidence="2">The sequence shown here is derived from an EMBL/GenBank/DDBJ whole genome shotgun (WGS) entry which is preliminary data.</text>
</comment>
<evidence type="ECO:0000313" key="3">
    <source>
        <dbReference type="Proteomes" id="UP001206483"/>
    </source>
</evidence>
<dbReference type="InterPro" id="IPR001680">
    <property type="entry name" value="WD40_rpt"/>
</dbReference>
<dbReference type="PROSITE" id="PS50011">
    <property type="entry name" value="PROTEIN_KINASE_DOM"/>
    <property type="match status" value="1"/>
</dbReference>
<proteinExistence type="predicted"/>
<dbReference type="InterPro" id="IPR015943">
    <property type="entry name" value="WD40/YVTN_repeat-like_dom_sf"/>
</dbReference>
<dbReference type="Gene3D" id="2.130.10.10">
    <property type="entry name" value="YVTN repeat-like/Quinoprotein amine dehydrogenase"/>
    <property type="match status" value="2"/>
</dbReference>
<dbReference type="SUPFAM" id="SSF101908">
    <property type="entry name" value="Putative isomerase YbhE"/>
    <property type="match status" value="1"/>
</dbReference>
<protein>
    <recommendedName>
        <fullName evidence="1">Protein kinase domain-containing protein</fullName>
    </recommendedName>
</protein>
<feature type="domain" description="Protein kinase" evidence="1">
    <location>
        <begin position="16"/>
        <end position="273"/>
    </location>
</feature>
<dbReference type="Pfam" id="PF00069">
    <property type="entry name" value="Pkinase"/>
    <property type="match status" value="1"/>
</dbReference>